<organism evidence="3">
    <name type="scientific">uncultured Leptolyngbya sp</name>
    <dbReference type="NCBI Taxonomy" id="332963"/>
    <lineage>
        <taxon>Bacteria</taxon>
        <taxon>Bacillati</taxon>
        <taxon>Cyanobacteriota</taxon>
        <taxon>Cyanophyceae</taxon>
        <taxon>Leptolyngbyales</taxon>
        <taxon>Leptolyngbyaceae</taxon>
        <taxon>Leptolyngbya group</taxon>
        <taxon>Leptolyngbya</taxon>
        <taxon>environmental samples</taxon>
    </lineage>
</organism>
<dbReference type="GO" id="GO:0043886">
    <property type="term" value="F:structural constituent of carboxysome shell"/>
    <property type="evidence" value="ECO:0007669"/>
    <property type="project" value="UniProtKB-ARBA"/>
</dbReference>
<dbReference type="SUPFAM" id="SSF51161">
    <property type="entry name" value="Trimeric LpxA-like enzymes"/>
    <property type="match status" value="1"/>
</dbReference>
<dbReference type="CDD" id="cd04647">
    <property type="entry name" value="LbH_MAT_like"/>
    <property type="match status" value="1"/>
</dbReference>
<dbReference type="Gene3D" id="2.160.10.10">
    <property type="entry name" value="Hexapeptide repeat proteins"/>
    <property type="match status" value="1"/>
</dbReference>
<evidence type="ECO:0000313" key="3">
    <source>
        <dbReference type="EMBL" id="CAA9369944.1"/>
    </source>
</evidence>
<dbReference type="GO" id="GO:0031470">
    <property type="term" value="C:carboxysome"/>
    <property type="evidence" value="ECO:0007669"/>
    <property type="project" value="UniProtKB-ARBA"/>
</dbReference>
<sequence length="236" mass="25234">MAELLENEPNQPNVEAATALENSNRTAAHWHRLREVALTGLLGGIPRPLGTGLRRWFYPFMFAHLGQGAYIQAGCEFLGADRMDLQDAVKILRDVRLNITTNSCLRVGKDVCLDRGVDINTAGEDCVIEIGEHSYLGPYVCLAGPGHIKIGQHCLIASQSGLYANNHRAYGLSREGIEIEDHCWLGTGVKILDGVKIGRGSVIGAGSVVTKNIPPASIAVGVPAKVIKASKGEGVC</sequence>
<dbReference type="AlphaFoldDB" id="A0A6J4MYC7"/>
<dbReference type="InterPro" id="IPR051159">
    <property type="entry name" value="Hexapeptide_acetyltransf"/>
</dbReference>
<protein>
    <submittedName>
        <fullName evidence="3">Uncharacterized protein</fullName>
    </submittedName>
</protein>
<dbReference type="InterPro" id="IPR001451">
    <property type="entry name" value="Hexapep"/>
</dbReference>
<dbReference type="GO" id="GO:0016740">
    <property type="term" value="F:transferase activity"/>
    <property type="evidence" value="ECO:0007669"/>
    <property type="project" value="UniProtKB-KW"/>
</dbReference>
<accession>A0A6J4MYC7</accession>
<dbReference type="PANTHER" id="PTHR23416:SF78">
    <property type="entry name" value="LIPOPOLYSACCHARIDE BIOSYNTHESIS O-ACETYL TRANSFERASE WBBJ-RELATED"/>
    <property type="match status" value="1"/>
</dbReference>
<dbReference type="PROSITE" id="PS00101">
    <property type="entry name" value="HEXAPEP_TRANSFERASES"/>
    <property type="match status" value="1"/>
</dbReference>
<proteinExistence type="predicted"/>
<gene>
    <name evidence="3" type="ORF">AVDCRST_MAG94-4083</name>
</gene>
<reference evidence="3" key="1">
    <citation type="submission" date="2020-02" db="EMBL/GenBank/DDBJ databases">
        <authorList>
            <person name="Meier V. D."/>
        </authorList>
    </citation>
    <scope>NUCLEOTIDE SEQUENCE</scope>
    <source>
        <strain evidence="3">AVDCRST_MAG94</strain>
    </source>
</reference>
<dbReference type="InterPro" id="IPR011004">
    <property type="entry name" value="Trimer_LpxA-like_sf"/>
</dbReference>
<dbReference type="InterPro" id="IPR018357">
    <property type="entry name" value="Hexapep_transf_CS"/>
</dbReference>
<keyword evidence="1" id="KW-0808">Transferase</keyword>
<evidence type="ECO:0000256" key="2">
    <source>
        <dbReference type="ARBA" id="ARBA00022737"/>
    </source>
</evidence>
<dbReference type="PANTHER" id="PTHR23416">
    <property type="entry name" value="SIALIC ACID SYNTHASE-RELATED"/>
    <property type="match status" value="1"/>
</dbReference>
<name>A0A6J4MYC7_9CYAN</name>
<evidence type="ECO:0000256" key="1">
    <source>
        <dbReference type="ARBA" id="ARBA00022679"/>
    </source>
</evidence>
<keyword evidence="2" id="KW-0677">Repeat</keyword>
<dbReference type="Pfam" id="PF00132">
    <property type="entry name" value="Hexapep"/>
    <property type="match status" value="1"/>
</dbReference>
<dbReference type="EMBL" id="CADCTY010001421">
    <property type="protein sequence ID" value="CAA9369944.1"/>
    <property type="molecule type" value="Genomic_DNA"/>
</dbReference>